<evidence type="ECO:0000313" key="3">
    <source>
        <dbReference type="Proteomes" id="UP001194696"/>
    </source>
</evidence>
<accession>A0ABQ7JJD0</accession>
<comment type="caution">
    <text evidence="2">The sequence shown here is derived from an EMBL/GenBank/DDBJ whole genome shotgun (WGS) entry which is preliminary data.</text>
</comment>
<dbReference type="EMBL" id="JAAAIM010001745">
    <property type="protein sequence ID" value="KAG0276111.1"/>
    <property type="molecule type" value="Genomic_DNA"/>
</dbReference>
<dbReference type="Proteomes" id="UP001194696">
    <property type="component" value="Unassembled WGS sequence"/>
</dbReference>
<evidence type="ECO:0000256" key="1">
    <source>
        <dbReference type="SAM" id="MobiDB-lite"/>
    </source>
</evidence>
<gene>
    <name evidence="2" type="ORF">BGZ96_003458</name>
</gene>
<feature type="compositionally biased region" description="Polar residues" evidence="1">
    <location>
        <begin position="59"/>
        <end position="68"/>
    </location>
</feature>
<proteinExistence type="predicted"/>
<organism evidence="2 3">
    <name type="scientific">Linnemannia gamsii</name>
    <dbReference type="NCBI Taxonomy" id="64522"/>
    <lineage>
        <taxon>Eukaryota</taxon>
        <taxon>Fungi</taxon>
        <taxon>Fungi incertae sedis</taxon>
        <taxon>Mucoromycota</taxon>
        <taxon>Mortierellomycotina</taxon>
        <taxon>Mortierellomycetes</taxon>
        <taxon>Mortierellales</taxon>
        <taxon>Mortierellaceae</taxon>
        <taxon>Linnemannia</taxon>
    </lineage>
</organism>
<feature type="non-terminal residue" evidence="2">
    <location>
        <position position="68"/>
    </location>
</feature>
<sequence length="68" mass="7540">RTPQAQTIACRNERFEQRPAGFCSRFPTLGDKLLHELNVSRQASADLVPAAPSSHSRDASNYTKPLDD</sequence>
<feature type="non-terminal residue" evidence="2">
    <location>
        <position position="1"/>
    </location>
</feature>
<name>A0ABQ7JJD0_9FUNG</name>
<keyword evidence="3" id="KW-1185">Reference proteome</keyword>
<reference evidence="2 3" key="1">
    <citation type="journal article" date="2020" name="Fungal Divers.">
        <title>Resolving the Mortierellaceae phylogeny through synthesis of multi-gene phylogenetics and phylogenomics.</title>
        <authorList>
            <person name="Vandepol N."/>
            <person name="Liber J."/>
            <person name="Desiro A."/>
            <person name="Na H."/>
            <person name="Kennedy M."/>
            <person name="Barry K."/>
            <person name="Grigoriev I.V."/>
            <person name="Miller A.N."/>
            <person name="O'Donnell K."/>
            <person name="Stajich J.E."/>
            <person name="Bonito G."/>
        </authorList>
    </citation>
    <scope>NUCLEOTIDE SEQUENCE [LARGE SCALE GENOMIC DNA]</scope>
    <source>
        <strain evidence="2 3">AD045</strain>
    </source>
</reference>
<evidence type="ECO:0000313" key="2">
    <source>
        <dbReference type="EMBL" id="KAG0276111.1"/>
    </source>
</evidence>
<feature type="region of interest" description="Disordered" evidence="1">
    <location>
        <begin position="45"/>
        <end position="68"/>
    </location>
</feature>
<protein>
    <submittedName>
        <fullName evidence="2">Uncharacterized protein</fullName>
    </submittedName>
</protein>